<accession>A0ABQ1Z6T2</accession>
<evidence type="ECO:0000313" key="4">
    <source>
        <dbReference type="Proteomes" id="UP000600214"/>
    </source>
</evidence>
<comment type="caution">
    <text evidence="3">The sequence shown here is derived from an EMBL/GenBank/DDBJ whole genome shotgun (WGS) entry which is preliminary data.</text>
</comment>
<keyword evidence="1" id="KW-0812">Transmembrane</keyword>
<evidence type="ECO:0000313" key="3">
    <source>
        <dbReference type="EMBL" id="GGH52382.1"/>
    </source>
</evidence>
<dbReference type="SUPFAM" id="SSF69593">
    <property type="entry name" value="Glycerol-3-phosphate (1)-acyltransferase"/>
    <property type="match status" value="1"/>
</dbReference>
<dbReference type="PANTHER" id="PTHR31605">
    <property type="entry name" value="GLYCEROL-3-PHOSPHATE O-ACYLTRANSFERASE 1"/>
    <property type="match status" value="1"/>
</dbReference>
<proteinExistence type="predicted"/>
<feature type="transmembrane region" description="Helical" evidence="1">
    <location>
        <begin position="306"/>
        <end position="330"/>
    </location>
</feature>
<keyword evidence="1" id="KW-1133">Transmembrane helix</keyword>
<dbReference type="Proteomes" id="UP000600214">
    <property type="component" value="Unassembled WGS sequence"/>
</dbReference>
<protein>
    <recommendedName>
        <fullName evidence="2">Phospholipid/glycerol acyltransferase domain-containing protein</fullName>
    </recommendedName>
</protein>
<feature type="domain" description="Phospholipid/glycerol acyltransferase" evidence="2">
    <location>
        <begin position="43"/>
        <end position="171"/>
    </location>
</feature>
<keyword evidence="1" id="KW-0472">Membrane</keyword>
<dbReference type="InterPro" id="IPR002123">
    <property type="entry name" value="Plipid/glycerol_acylTrfase"/>
</dbReference>
<dbReference type="SMART" id="SM00563">
    <property type="entry name" value="PlsC"/>
    <property type="match status" value="1"/>
</dbReference>
<keyword evidence="4" id="KW-1185">Reference proteome</keyword>
<reference evidence="4" key="1">
    <citation type="journal article" date="2019" name="Int. J. Syst. Evol. Microbiol.">
        <title>The Global Catalogue of Microorganisms (GCM) 10K type strain sequencing project: providing services to taxonomists for standard genome sequencing and annotation.</title>
        <authorList>
            <consortium name="The Broad Institute Genomics Platform"/>
            <consortium name="The Broad Institute Genome Sequencing Center for Infectious Disease"/>
            <person name="Wu L."/>
            <person name="Ma J."/>
        </authorList>
    </citation>
    <scope>NUCLEOTIDE SEQUENCE [LARGE SCALE GENOMIC DNA]</scope>
    <source>
        <strain evidence="4">CGMCC 1.15288</strain>
    </source>
</reference>
<evidence type="ECO:0000256" key="1">
    <source>
        <dbReference type="SAM" id="Phobius"/>
    </source>
</evidence>
<dbReference type="InterPro" id="IPR052744">
    <property type="entry name" value="GPAT/DAPAT"/>
</dbReference>
<sequence>MQKLTTDTLFYYFSRFLVRLALPIYLRKLCVSNFDKLPKGAPLLLASNHPDSFFDAVVIGSVLEQPIHTLTRGDVFRKKAAAFWLRQINLIPVFRGSEGRQYVKNHDVTAQESHDALKQGDAVVVFSEGICVNEWRLRPLGKGTARMAYKIWYGDDALQSMKVIPTGLNYENFHGPGKRVLLNFGEAIAADDIETSPLEYEKWLREFNDILDRKMNAEILTIPADLPKAEQQRQLNAFFDKCATPKAKSNPLLGALGWIGRVIHLPLYSFFEKKAAKLTARSVFYDSVLFGMLLYLYPVIVALLSIIVAVFAGWQIGLGLFVGLPLLAWVGSKY</sequence>
<organism evidence="3 4">
    <name type="scientific">Dyadobacter endophyticus</name>
    <dbReference type="NCBI Taxonomy" id="1749036"/>
    <lineage>
        <taxon>Bacteria</taxon>
        <taxon>Pseudomonadati</taxon>
        <taxon>Bacteroidota</taxon>
        <taxon>Cytophagia</taxon>
        <taxon>Cytophagales</taxon>
        <taxon>Spirosomataceae</taxon>
        <taxon>Dyadobacter</taxon>
    </lineage>
</organism>
<dbReference type="EMBL" id="BMIA01000005">
    <property type="protein sequence ID" value="GGH52382.1"/>
    <property type="molecule type" value="Genomic_DNA"/>
</dbReference>
<gene>
    <name evidence="3" type="ORF">GCM10007423_56720</name>
</gene>
<dbReference type="Pfam" id="PF01553">
    <property type="entry name" value="Acyltransferase"/>
    <property type="match status" value="1"/>
</dbReference>
<evidence type="ECO:0000259" key="2">
    <source>
        <dbReference type="SMART" id="SM00563"/>
    </source>
</evidence>
<name>A0ABQ1Z6T2_9BACT</name>
<dbReference type="RefSeq" id="WP_188938679.1">
    <property type="nucleotide sequence ID" value="NZ_BMIA01000005.1"/>
</dbReference>
<dbReference type="PANTHER" id="PTHR31605:SF0">
    <property type="entry name" value="GLYCEROL-3-PHOSPHATE O-ACYLTRANSFERASE 1"/>
    <property type="match status" value="1"/>
</dbReference>
<feature type="transmembrane region" description="Helical" evidence="1">
    <location>
        <begin position="283"/>
        <end position="300"/>
    </location>
</feature>